<evidence type="ECO:0000313" key="2">
    <source>
        <dbReference type="EMBL" id="KAF9986627.1"/>
    </source>
</evidence>
<comment type="caution">
    <text evidence="2">The sequence shown here is derived from an EMBL/GenBank/DDBJ whole genome shotgun (WGS) entry which is preliminary data.</text>
</comment>
<evidence type="ECO:0000313" key="3">
    <source>
        <dbReference type="Proteomes" id="UP000749646"/>
    </source>
</evidence>
<evidence type="ECO:0000256" key="1">
    <source>
        <dbReference type="SAM" id="MobiDB-lite"/>
    </source>
</evidence>
<sequence length="593" mass="68190">MQPSSHVQCTEAFYKSSVMDELKSNPTVMPEDRKRMLGILDRFEKQAIDQEQMMDMSEEKHLQKLHLQQQKQSQHQGTDELRNNTTVQGGSRKLTPKERDELIRKAIEEEEREANIDILASEGQKDEQMNPDDFEEMERILDQEHQDMISRFKDVDLDQESFESIWAKLNHEEQQEFREKFMISGRMDENSYEDQVGITREGTTVGTSIDVDEEESEAKTLLKEMEDTLKRGSTTADENSKPVLADLDTEDLRAIRSAEISELVPILRPWWETEAEVAGQLRRVVTSEDVMDNESARLCAANIKANDTNKLHKQTFTPSAIRGKFVLNEEVILRSHRALIQDVEETKKEFSASTSVPLMVRAPHPSLIYHVVALLFTYAATIRVLNGDLKEEPEQTLAYIFDLCPFFGPSTPSPASRSSLTNTTVETSQLPDVEDFETTLAHLQSRSLNSQLWKGDTLRPDMLSLLLQDLILIMTRLSRCLRSIRELKDVFLYCMNASSQKQRLYSKSVLHRLVKKLEFYESYLQSDEWMMRSDRLDQVKTEVIMIIMRVQREMEGWVKDLESVSKVQGVSPDSTATGGPRSAERILIEELPT</sequence>
<dbReference type="EMBL" id="JAAAHW010003218">
    <property type="protein sequence ID" value="KAF9986627.1"/>
    <property type="molecule type" value="Genomic_DNA"/>
</dbReference>
<keyword evidence="3" id="KW-1185">Reference proteome</keyword>
<feature type="compositionally biased region" description="Low complexity" evidence="1">
    <location>
        <begin position="65"/>
        <end position="76"/>
    </location>
</feature>
<organism evidence="2 3">
    <name type="scientific">Modicella reniformis</name>
    <dbReference type="NCBI Taxonomy" id="1440133"/>
    <lineage>
        <taxon>Eukaryota</taxon>
        <taxon>Fungi</taxon>
        <taxon>Fungi incertae sedis</taxon>
        <taxon>Mucoromycota</taxon>
        <taxon>Mortierellomycotina</taxon>
        <taxon>Mortierellomycetes</taxon>
        <taxon>Mortierellales</taxon>
        <taxon>Mortierellaceae</taxon>
        <taxon>Modicella</taxon>
    </lineage>
</organism>
<dbReference type="PANTHER" id="PTHR15555:SF0">
    <property type="entry name" value="ZINC FINGER HIT DOMAIN-CONTAINING PROTEIN 2"/>
    <property type="match status" value="1"/>
</dbReference>
<dbReference type="AlphaFoldDB" id="A0A9P6SQ33"/>
<proteinExistence type="predicted"/>
<dbReference type="PANTHER" id="PTHR15555">
    <property type="entry name" value="ZINC FINGER HIT DOMAIN CONTAINING PROTEIN 2 PROTEIN FON -RELATED"/>
    <property type="match status" value="1"/>
</dbReference>
<dbReference type="OrthoDB" id="18412at2759"/>
<feature type="region of interest" description="Disordered" evidence="1">
    <location>
        <begin position="60"/>
        <end position="99"/>
    </location>
</feature>
<dbReference type="Proteomes" id="UP000749646">
    <property type="component" value="Unassembled WGS sequence"/>
</dbReference>
<gene>
    <name evidence="2" type="ORF">BGZ65_006834</name>
</gene>
<accession>A0A9P6SQ33</accession>
<dbReference type="InterPro" id="IPR039646">
    <property type="entry name" value="ZNHIT2"/>
</dbReference>
<reference evidence="2" key="1">
    <citation type="journal article" date="2020" name="Fungal Divers.">
        <title>Resolving the Mortierellaceae phylogeny through synthesis of multi-gene phylogenetics and phylogenomics.</title>
        <authorList>
            <person name="Vandepol N."/>
            <person name="Liber J."/>
            <person name="Desiro A."/>
            <person name="Na H."/>
            <person name="Kennedy M."/>
            <person name="Barry K."/>
            <person name="Grigoriev I.V."/>
            <person name="Miller A.N."/>
            <person name="O'Donnell K."/>
            <person name="Stajich J.E."/>
            <person name="Bonito G."/>
        </authorList>
    </citation>
    <scope>NUCLEOTIDE SEQUENCE</scope>
    <source>
        <strain evidence="2">MES-2147</strain>
    </source>
</reference>
<protein>
    <submittedName>
        <fullName evidence="2">Uncharacterized protein</fullName>
    </submittedName>
</protein>
<name>A0A9P6SQ33_9FUNG</name>